<feature type="domain" description="Metalloenzyme" evidence="2">
    <location>
        <begin position="352"/>
        <end position="453"/>
    </location>
</feature>
<evidence type="ECO:0000256" key="1">
    <source>
        <dbReference type="SAM" id="MobiDB-lite"/>
    </source>
</evidence>
<feature type="compositionally biased region" description="Basic and acidic residues" evidence="1">
    <location>
        <begin position="321"/>
        <end position="339"/>
    </location>
</feature>
<evidence type="ECO:0000313" key="3">
    <source>
        <dbReference type="EMBL" id="CAA9510064.1"/>
    </source>
</evidence>
<accession>A0A6J4T062</accession>
<dbReference type="InterPro" id="IPR005995">
    <property type="entry name" value="Pgm_bpd_ind"/>
</dbReference>
<dbReference type="PANTHER" id="PTHR31637">
    <property type="entry name" value="2,3-BISPHOSPHOGLYCERATE-INDEPENDENT PHOSPHOGLYCERATE MUTASE"/>
    <property type="match status" value="1"/>
</dbReference>
<name>A0A6J4T062_9ACTN</name>
<sequence>DGPRRLPRRPRRLGPGRPWPGQRGHAGEHPGLRCAVGGAPAHDAHRDGSERRAAGGPDGQLGGRPPQPRGRRDRPAGPRAHRRRRRGRVADRQRGAPGDAARRAPPAPDRPGVRRRRALLRPPPPCAARAVRGVGARRRRRARLHGRPRHRADRRREVPRRAAGLVRGGRDRAHRIGGRALLRDGPRQALGPRPEGLRPARPRPRRAPCRQRRRGRPGGLRPRRDGRVHRADDGRRGGRDPPGRRRPGLQLPPRPDARADARARRPGLRRGRPRGRRARRALLDPDGVRGGLAVRRRLPAAPAADDDRPRDRRARPGPAPRRRDGEVPARDVLLQRRGGDGLPGGGARPRPLINFANADMVGHTGSIPAAIAAVETVDECLGRVLEAVAGRGGACLVTADHGNADHMLEPDGSPNTAHSLNPVPFVVTGAGALDGPGILADVAPTALALLGIEQPAEM</sequence>
<dbReference type="Gene3D" id="3.40.720.10">
    <property type="entry name" value="Alkaline Phosphatase, subunit A"/>
    <property type="match status" value="1"/>
</dbReference>
<feature type="compositionally biased region" description="Basic residues" evidence="1">
    <location>
        <begin position="264"/>
        <end position="280"/>
    </location>
</feature>
<gene>
    <name evidence="3" type="ORF">AVDCRST_MAG30-2427</name>
</gene>
<feature type="non-terminal residue" evidence="3">
    <location>
        <position position="458"/>
    </location>
</feature>
<dbReference type="GO" id="GO:0030145">
    <property type="term" value="F:manganese ion binding"/>
    <property type="evidence" value="ECO:0007669"/>
    <property type="project" value="TreeGrafter"/>
</dbReference>
<keyword evidence="3" id="KW-0413">Isomerase</keyword>
<dbReference type="EC" id="5.4.2.12" evidence="3"/>
<dbReference type="Pfam" id="PF01676">
    <property type="entry name" value="Metalloenzyme"/>
    <property type="match status" value="1"/>
</dbReference>
<evidence type="ECO:0000259" key="2">
    <source>
        <dbReference type="Pfam" id="PF01676"/>
    </source>
</evidence>
<dbReference type="InterPro" id="IPR006124">
    <property type="entry name" value="Metalloenzyme"/>
</dbReference>
<feature type="compositionally biased region" description="Basic and acidic residues" evidence="1">
    <location>
        <begin position="42"/>
        <end position="53"/>
    </location>
</feature>
<feature type="compositionally biased region" description="Basic residues" evidence="1">
    <location>
        <begin position="200"/>
        <end position="216"/>
    </location>
</feature>
<organism evidence="3">
    <name type="scientific">uncultured Solirubrobacteraceae bacterium</name>
    <dbReference type="NCBI Taxonomy" id="1162706"/>
    <lineage>
        <taxon>Bacteria</taxon>
        <taxon>Bacillati</taxon>
        <taxon>Actinomycetota</taxon>
        <taxon>Thermoleophilia</taxon>
        <taxon>Solirubrobacterales</taxon>
        <taxon>Solirubrobacteraceae</taxon>
        <taxon>environmental samples</taxon>
    </lineage>
</organism>
<feature type="compositionally biased region" description="Basic residues" evidence="1">
    <location>
        <begin position="1"/>
        <end position="14"/>
    </location>
</feature>
<dbReference type="EMBL" id="CADCVS010000317">
    <property type="protein sequence ID" value="CAA9510064.1"/>
    <property type="molecule type" value="Genomic_DNA"/>
</dbReference>
<dbReference type="SUPFAM" id="SSF53649">
    <property type="entry name" value="Alkaline phosphatase-like"/>
    <property type="match status" value="1"/>
</dbReference>
<feature type="region of interest" description="Disordered" evidence="1">
    <location>
        <begin position="1"/>
        <end position="348"/>
    </location>
</feature>
<reference evidence="3" key="1">
    <citation type="submission" date="2020-02" db="EMBL/GenBank/DDBJ databases">
        <authorList>
            <person name="Meier V. D."/>
        </authorList>
    </citation>
    <scope>NUCLEOTIDE SEQUENCE</scope>
    <source>
        <strain evidence="3">AVDCRST_MAG30</strain>
    </source>
</reference>
<feature type="non-terminal residue" evidence="3">
    <location>
        <position position="1"/>
    </location>
</feature>
<dbReference type="AlphaFoldDB" id="A0A6J4T062"/>
<dbReference type="GO" id="GO:0004619">
    <property type="term" value="F:phosphoglycerate mutase activity"/>
    <property type="evidence" value="ECO:0007669"/>
    <property type="project" value="UniProtKB-EC"/>
</dbReference>
<protein>
    <submittedName>
        <fullName evidence="3">2,3-bisphosphoglycerate-independent phosphoglycerate mutase</fullName>
        <ecNumber evidence="3">5.4.2.12</ecNumber>
    </submittedName>
</protein>
<dbReference type="InterPro" id="IPR017850">
    <property type="entry name" value="Alkaline_phosphatase_core_sf"/>
</dbReference>
<dbReference type="PANTHER" id="PTHR31637:SF0">
    <property type="entry name" value="2,3-BISPHOSPHOGLYCERATE-INDEPENDENT PHOSPHOGLYCERATE MUTASE"/>
    <property type="match status" value="1"/>
</dbReference>
<proteinExistence type="predicted"/>
<dbReference type="GO" id="GO:0006007">
    <property type="term" value="P:glucose catabolic process"/>
    <property type="evidence" value="ECO:0007669"/>
    <property type="project" value="InterPro"/>
</dbReference>
<feature type="compositionally biased region" description="Basic residues" evidence="1">
    <location>
        <begin position="135"/>
        <end position="153"/>
    </location>
</feature>
<feature type="compositionally biased region" description="Basic and acidic residues" evidence="1">
    <location>
        <begin position="222"/>
        <end position="243"/>
    </location>
</feature>